<evidence type="ECO:0000313" key="1">
    <source>
        <dbReference type="EMBL" id="VDL60817.1"/>
    </source>
</evidence>
<reference evidence="1 2" key="2">
    <citation type="submission" date="2018-11" db="EMBL/GenBank/DDBJ databases">
        <authorList>
            <consortium name="Pathogen Informatics"/>
        </authorList>
    </citation>
    <scope>NUCLEOTIDE SEQUENCE [LARGE SCALE GENOMIC DNA]</scope>
</reference>
<evidence type="ECO:0000313" key="3">
    <source>
        <dbReference type="WBParaSite" id="HDID_0000850101-mRNA-1"/>
    </source>
</evidence>
<dbReference type="STRING" id="6216.A0A158QF84"/>
<organism evidence="3">
    <name type="scientific">Hymenolepis diminuta</name>
    <name type="common">Rat tapeworm</name>
    <dbReference type="NCBI Taxonomy" id="6216"/>
    <lineage>
        <taxon>Eukaryota</taxon>
        <taxon>Metazoa</taxon>
        <taxon>Spiralia</taxon>
        <taxon>Lophotrochozoa</taxon>
        <taxon>Platyhelminthes</taxon>
        <taxon>Cestoda</taxon>
        <taxon>Eucestoda</taxon>
        <taxon>Cyclophyllidea</taxon>
        <taxon>Hymenolepididae</taxon>
        <taxon>Hymenolepis</taxon>
    </lineage>
</organism>
<proteinExistence type="predicted"/>
<protein>
    <submittedName>
        <fullName evidence="3">Pecanex-like protein</fullName>
    </submittedName>
</protein>
<evidence type="ECO:0000313" key="2">
    <source>
        <dbReference type="Proteomes" id="UP000274504"/>
    </source>
</evidence>
<accession>A0A158QF84</accession>
<dbReference type="Proteomes" id="UP000274504">
    <property type="component" value="Unassembled WGS sequence"/>
</dbReference>
<name>A0A158QF84_HYMDI</name>
<dbReference type="EMBL" id="UYSG01011087">
    <property type="protein sequence ID" value="VDL60817.1"/>
    <property type="molecule type" value="Genomic_DNA"/>
</dbReference>
<dbReference type="OrthoDB" id="6283237at2759"/>
<gene>
    <name evidence="1" type="ORF">HDID_LOCUS8499</name>
</gene>
<dbReference type="WBParaSite" id="HDID_0000850101-mRNA-1">
    <property type="protein sequence ID" value="HDID_0000850101-mRNA-1"/>
    <property type="gene ID" value="HDID_0000850101"/>
</dbReference>
<dbReference type="AlphaFoldDB" id="A0A158QF84"/>
<reference evidence="3" key="1">
    <citation type="submission" date="2016-04" db="UniProtKB">
        <authorList>
            <consortium name="WormBaseParasite"/>
        </authorList>
    </citation>
    <scope>IDENTIFICATION</scope>
</reference>
<sequence>SVIFAFENVIKEAAFPLLTIASIPNLDALTCSVSWALVNLLKSTNILTRFGSPLSSSLKWIHQLRLVEYMVEAFDVQLRPLDRLTHLLIRSPEKFNLDDLDEIDFDTLFPLFVLLVHVPPTYNVESSYYPRLQKHLVQISQFMSNLIAHTSAKCPLFIEIVAVSLLPVFHKYIQALKNFPNIVTLDLLSNLCQFLMVMESVQFPPNENLAVIACLTSAVGVLSSQANPLISKQSVEFQTMCLNAVICGVVALRKRLDWSTFAGSILSDLRVFIIRLNCELSRGITESILECIISTYGESSISACELIGALPWKSSVEDLLLAVVRWMERIVKLYILPEGVAVVRLADFQLLLARAILSTCDSLGRVNQEVALFSIPRRFKRHRVMPPEFSKKYFPQVTQEELETYRDKTRLDPNAKLPISPVKEVPRNLKLLYQELLPHNLDPRYRDRLRERLERREMMLRRRHIHIPEFYVGKSYHNYEK</sequence>